<proteinExistence type="predicted"/>
<gene>
    <name evidence="2" type="ORF">ACHAXA_000386</name>
</gene>
<organism evidence="2 3">
    <name type="scientific">Cyclostephanos tholiformis</name>
    <dbReference type="NCBI Taxonomy" id="382380"/>
    <lineage>
        <taxon>Eukaryota</taxon>
        <taxon>Sar</taxon>
        <taxon>Stramenopiles</taxon>
        <taxon>Ochrophyta</taxon>
        <taxon>Bacillariophyta</taxon>
        <taxon>Coscinodiscophyceae</taxon>
        <taxon>Thalassiosirophycidae</taxon>
        <taxon>Stephanodiscales</taxon>
        <taxon>Stephanodiscaceae</taxon>
        <taxon>Cyclostephanos</taxon>
    </lineage>
</organism>
<comment type="caution">
    <text evidence="2">The sequence shown here is derived from an EMBL/GenBank/DDBJ whole genome shotgun (WGS) entry which is preliminary data.</text>
</comment>
<dbReference type="EMBL" id="JALLPB020000613">
    <property type="protein sequence ID" value="KAL3807584.1"/>
    <property type="molecule type" value="Genomic_DNA"/>
</dbReference>
<dbReference type="Proteomes" id="UP001530377">
    <property type="component" value="Unassembled WGS sequence"/>
</dbReference>
<reference evidence="2 3" key="1">
    <citation type="submission" date="2024-10" db="EMBL/GenBank/DDBJ databases">
        <title>Updated reference genomes for cyclostephanoid diatoms.</title>
        <authorList>
            <person name="Roberts W.R."/>
            <person name="Alverson A.J."/>
        </authorList>
    </citation>
    <scope>NUCLEOTIDE SEQUENCE [LARGE SCALE GENOMIC DNA]</scope>
    <source>
        <strain evidence="2 3">AJA228-03</strain>
    </source>
</reference>
<feature type="region of interest" description="Disordered" evidence="1">
    <location>
        <begin position="1"/>
        <end position="27"/>
    </location>
</feature>
<evidence type="ECO:0000313" key="3">
    <source>
        <dbReference type="Proteomes" id="UP001530377"/>
    </source>
</evidence>
<protein>
    <submittedName>
        <fullName evidence="2">Uncharacterized protein</fullName>
    </submittedName>
</protein>
<feature type="compositionally biased region" description="Basic and acidic residues" evidence="1">
    <location>
        <begin position="1"/>
        <end position="18"/>
    </location>
</feature>
<keyword evidence="3" id="KW-1185">Reference proteome</keyword>
<name>A0ABD3R512_9STRA</name>
<evidence type="ECO:0000313" key="2">
    <source>
        <dbReference type="EMBL" id="KAL3807584.1"/>
    </source>
</evidence>
<sequence>MQVMSKKGDPSNKRARETDDIDVVVDDNNPPLTIPHIQERIRQLLARLPSKDETAALTITDIPAMENWCRTVRAILRNYNLTLNFVAIANYQWEPDRPGHTGQSLGALRNQISLSTAQANIVSSHIGKVLTPTLDRQLVKKRIVPLENGEREEVYVYENVVNDPEMLQLNREQLCEEAMYKRQLMISTMEQMCLCMEDYQKAEAGAIGGDGQRFSMAY</sequence>
<dbReference type="AlphaFoldDB" id="A0ABD3R512"/>
<evidence type="ECO:0000256" key="1">
    <source>
        <dbReference type="SAM" id="MobiDB-lite"/>
    </source>
</evidence>
<accession>A0ABD3R512</accession>